<feature type="transmembrane region" description="Helical" evidence="5">
    <location>
        <begin position="35"/>
        <end position="58"/>
    </location>
</feature>
<protein>
    <submittedName>
        <fullName evidence="8">G_PROTEIN_RECEP_F1_2 domain-containing protein</fullName>
    </submittedName>
</protein>
<keyword evidence="2" id="KW-0297">G-protein coupled receptor</keyword>
<proteinExistence type="predicted"/>
<reference evidence="8" key="1">
    <citation type="submission" date="2016-06" db="UniProtKB">
        <authorList>
            <consortium name="WormBaseParasite"/>
        </authorList>
    </citation>
    <scope>IDENTIFICATION</scope>
</reference>
<keyword evidence="4" id="KW-0807">Transducer</keyword>
<dbReference type="WBParaSite" id="ECPE_0001207601-mRNA-1">
    <property type="protein sequence ID" value="ECPE_0001207601-mRNA-1"/>
    <property type="gene ID" value="ECPE_0001207601"/>
</dbReference>
<evidence type="ECO:0000256" key="5">
    <source>
        <dbReference type="SAM" id="Phobius"/>
    </source>
</evidence>
<evidence type="ECO:0000256" key="2">
    <source>
        <dbReference type="ARBA" id="ARBA00023040"/>
    </source>
</evidence>
<accession>A0A183AYK6</accession>
<reference evidence="6 7" key="2">
    <citation type="submission" date="2018-11" db="EMBL/GenBank/DDBJ databases">
        <authorList>
            <consortium name="Pathogen Informatics"/>
        </authorList>
    </citation>
    <scope>NUCLEOTIDE SEQUENCE [LARGE SCALE GENOMIC DNA]</scope>
    <source>
        <strain evidence="6 7">Egypt</strain>
    </source>
</reference>
<dbReference type="GO" id="GO:0004930">
    <property type="term" value="F:G protein-coupled receptor activity"/>
    <property type="evidence" value="ECO:0007669"/>
    <property type="project" value="UniProtKB-KW"/>
</dbReference>
<keyword evidence="5" id="KW-1133">Transmembrane helix</keyword>
<feature type="transmembrane region" description="Helical" evidence="5">
    <location>
        <begin position="300"/>
        <end position="319"/>
    </location>
</feature>
<gene>
    <name evidence="6" type="ORF">ECPE_LOCUS12041</name>
</gene>
<dbReference type="PANTHER" id="PTHR24243">
    <property type="entry name" value="G-PROTEIN COUPLED RECEPTOR"/>
    <property type="match status" value="1"/>
</dbReference>
<dbReference type="Gene3D" id="1.20.1070.10">
    <property type="entry name" value="Rhodopsin 7-helix transmembrane proteins"/>
    <property type="match status" value="1"/>
</dbReference>
<evidence type="ECO:0000313" key="6">
    <source>
        <dbReference type="EMBL" id="VDP89263.1"/>
    </source>
</evidence>
<comment type="subcellular location">
    <subcellularLocation>
        <location evidence="1">Membrane</location>
        <topology evidence="1">Multi-pass membrane protein</topology>
    </subcellularLocation>
</comment>
<keyword evidence="7" id="KW-1185">Reference proteome</keyword>
<organism evidence="8">
    <name type="scientific">Echinostoma caproni</name>
    <dbReference type="NCBI Taxonomy" id="27848"/>
    <lineage>
        <taxon>Eukaryota</taxon>
        <taxon>Metazoa</taxon>
        <taxon>Spiralia</taxon>
        <taxon>Lophotrochozoa</taxon>
        <taxon>Platyhelminthes</taxon>
        <taxon>Trematoda</taxon>
        <taxon>Digenea</taxon>
        <taxon>Plagiorchiida</taxon>
        <taxon>Echinostomata</taxon>
        <taxon>Echinostomatoidea</taxon>
        <taxon>Echinostomatidae</taxon>
        <taxon>Echinostoma</taxon>
    </lineage>
</organism>
<feature type="transmembrane region" description="Helical" evidence="5">
    <location>
        <begin position="70"/>
        <end position="90"/>
    </location>
</feature>
<evidence type="ECO:0000256" key="4">
    <source>
        <dbReference type="ARBA" id="ARBA00023224"/>
    </source>
</evidence>
<evidence type="ECO:0000256" key="1">
    <source>
        <dbReference type="ARBA" id="ARBA00004141"/>
    </source>
</evidence>
<dbReference type="AlphaFoldDB" id="A0A183AYK6"/>
<sequence length="341" mass="38884">MSHFDYEPRTMKDVESNVSETVYISLGFDAGSPSLIIIIAFILSCGALFNIYTGYALIYTPISSKLTKLLLYNQVTVDCLFCIMVIVTIVTNNFKPRSPQEPIKSLVCYILQSGYLIQVIRLMIVLNVVCFSADRFWAIMYRKTYRLHANLYITICYTIVPIYSLLCAMGSFAGVVSSKGSCLNQITWADWFILKTINGLLRYAVPMFALVVLNMLIIRKLYRLEIISFEKCRIRFHTRITVSNDQLLSSDVINTVTLVHRDIFLNVIGLTIESTIFETLAIVITCLYEWNRESWGIGSYAHLFGLFFLGVSSGLHPFLEIFSVKELKITVSNHYRSLCFS</sequence>
<dbReference type="CDD" id="cd00637">
    <property type="entry name" value="7tm_classA_rhodopsin-like"/>
    <property type="match status" value="1"/>
</dbReference>
<feature type="transmembrane region" description="Helical" evidence="5">
    <location>
        <begin position="151"/>
        <end position="173"/>
    </location>
</feature>
<feature type="transmembrane region" description="Helical" evidence="5">
    <location>
        <begin position="263"/>
        <end position="288"/>
    </location>
</feature>
<name>A0A183AYK6_9TREM</name>
<feature type="transmembrane region" description="Helical" evidence="5">
    <location>
        <begin position="110"/>
        <end position="130"/>
    </location>
</feature>
<evidence type="ECO:0000313" key="8">
    <source>
        <dbReference type="WBParaSite" id="ECPE_0001207601-mRNA-1"/>
    </source>
</evidence>
<evidence type="ECO:0000256" key="3">
    <source>
        <dbReference type="ARBA" id="ARBA00023170"/>
    </source>
</evidence>
<evidence type="ECO:0000313" key="7">
    <source>
        <dbReference type="Proteomes" id="UP000272942"/>
    </source>
</evidence>
<dbReference type="SUPFAM" id="SSF81321">
    <property type="entry name" value="Family A G protein-coupled receptor-like"/>
    <property type="match status" value="1"/>
</dbReference>
<dbReference type="Proteomes" id="UP000272942">
    <property type="component" value="Unassembled WGS sequence"/>
</dbReference>
<keyword evidence="5" id="KW-0812">Transmembrane</keyword>
<keyword evidence="3" id="KW-0675">Receptor</keyword>
<dbReference type="PANTHER" id="PTHR24243:SF233">
    <property type="entry name" value="THYROTROPIN-RELEASING HORMONE RECEPTOR"/>
    <property type="match status" value="1"/>
</dbReference>
<dbReference type="GO" id="GO:0005886">
    <property type="term" value="C:plasma membrane"/>
    <property type="evidence" value="ECO:0007669"/>
    <property type="project" value="TreeGrafter"/>
</dbReference>
<keyword evidence="5" id="KW-0472">Membrane</keyword>
<dbReference type="EMBL" id="UZAN01052038">
    <property type="protein sequence ID" value="VDP89263.1"/>
    <property type="molecule type" value="Genomic_DNA"/>
</dbReference>
<feature type="transmembrane region" description="Helical" evidence="5">
    <location>
        <begin position="200"/>
        <end position="218"/>
    </location>
</feature>